<evidence type="ECO:0000313" key="2">
    <source>
        <dbReference type="EMBL" id="AFY29723.1"/>
    </source>
</evidence>
<accession>K9P9T1</accession>
<sequence>MPDPKPSTAERGTEERGTTETSTAARTSPGRPVVPGQHARFTFADLERAQGRLRLATDSRWLPTPLRENLFATIRYALDPANRNGNIPLSQAISLMDFYHGHMLVEKPAHRVDVRFVRAQERGGAFMQEYRDAIRDALPGLHAAWSPLSEHVLNAQKRAAIRQADATIAPKLQAHVSWLVEQFPDAVVLYHTYEWKRPPGVTVTSPHRFILTRLDAPAPRTDASLDEYDRDYFTLQPINFLVNPRAEVFVRGGIDLSVAALEL</sequence>
<reference evidence="3" key="1">
    <citation type="journal article" date="2013" name="Proc. Natl. Acad. Sci. U.S.A.">
        <title>Improving the coverage of the cyanobacterial phylum using diversity-driven genome sequencing.</title>
        <authorList>
            <person name="Shih P.M."/>
            <person name="Wu D."/>
            <person name="Latifi A."/>
            <person name="Axen S.D."/>
            <person name="Fewer D.P."/>
            <person name="Talla E."/>
            <person name="Calteau A."/>
            <person name="Cai F."/>
            <person name="Tandeau de Marsac N."/>
            <person name="Rippka R."/>
            <person name="Herdman M."/>
            <person name="Sivonen K."/>
            <person name="Coursin T."/>
            <person name="Laurent T."/>
            <person name="Goodwin L."/>
            <person name="Nolan M."/>
            <person name="Davenport K.W."/>
            <person name="Han C.S."/>
            <person name="Rubin E.M."/>
            <person name="Eisen J.A."/>
            <person name="Woyke T."/>
            <person name="Gugger M."/>
            <person name="Kerfeld C.A."/>
        </authorList>
    </citation>
    <scope>NUCLEOTIDE SEQUENCE [LARGE SCALE GENOMIC DNA]</scope>
    <source>
        <strain evidence="3">ATCC 27147 / PCC 6307</strain>
    </source>
</reference>
<protein>
    <submittedName>
        <fullName evidence="2">Uncharacterized protein</fullName>
    </submittedName>
</protein>
<dbReference type="KEGG" id="cgc:Cyagr_2623"/>
<feature type="compositionally biased region" description="Low complexity" evidence="1">
    <location>
        <begin position="19"/>
        <end position="28"/>
    </location>
</feature>
<name>K9P9T1_CYAGP</name>
<gene>
    <name evidence="2" type="ordered locus">Cyagr_2623</name>
</gene>
<dbReference type="Proteomes" id="UP000010388">
    <property type="component" value="Chromosome"/>
</dbReference>
<evidence type="ECO:0000313" key="3">
    <source>
        <dbReference type="Proteomes" id="UP000010388"/>
    </source>
</evidence>
<dbReference type="AlphaFoldDB" id="K9P9T1"/>
<proteinExistence type="predicted"/>
<dbReference type="EMBL" id="CP003495">
    <property type="protein sequence ID" value="AFY29723.1"/>
    <property type="molecule type" value="Genomic_DNA"/>
</dbReference>
<dbReference type="STRING" id="292564.Cyagr_2623"/>
<organism evidence="2 3">
    <name type="scientific">Cyanobium gracile (strain ATCC 27147 / PCC 6307)</name>
    <dbReference type="NCBI Taxonomy" id="292564"/>
    <lineage>
        <taxon>Bacteria</taxon>
        <taxon>Bacillati</taxon>
        <taxon>Cyanobacteriota</taxon>
        <taxon>Cyanophyceae</taxon>
        <taxon>Synechococcales</taxon>
        <taxon>Prochlorococcaceae</taxon>
        <taxon>Cyanobium</taxon>
    </lineage>
</organism>
<dbReference type="RefSeq" id="WP_015110161.1">
    <property type="nucleotide sequence ID" value="NC_019675.1"/>
</dbReference>
<feature type="region of interest" description="Disordered" evidence="1">
    <location>
        <begin position="1"/>
        <end position="36"/>
    </location>
</feature>
<evidence type="ECO:0000256" key="1">
    <source>
        <dbReference type="SAM" id="MobiDB-lite"/>
    </source>
</evidence>
<dbReference type="HOGENOM" id="CLU_1056552_0_0_3"/>